<comment type="caution">
    <text evidence="3">The sequence shown here is derived from an EMBL/GenBank/DDBJ whole genome shotgun (WGS) entry which is preliminary data.</text>
</comment>
<keyword evidence="4" id="KW-1185">Reference proteome</keyword>
<protein>
    <recommendedName>
        <fullName evidence="5">DUF2127 domain-containing protein</fullName>
    </recommendedName>
</protein>
<feature type="transmembrane region" description="Helical" evidence="2">
    <location>
        <begin position="78"/>
        <end position="106"/>
    </location>
</feature>
<organism evidence="3 4">
    <name type="scientific">Leifsonia virtsii</name>
    <dbReference type="NCBI Taxonomy" id="3035915"/>
    <lineage>
        <taxon>Bacteria</taxon>
        <taxon>Bacillati</taxon>
        <taxon>Actinomycetota</taxon>
        <taxon>Actinomycetes</taxon>
        <taxon>Micrococcales</taxon>
        <taxon>Microbacteriaceae</taxon>
        <taxon>Leifsonia</taxon>
    </lineage>
</organism>
<evidence type="ECO:0000256" key="2">
    <source>
        <dbReference type="SAM" id="Phobius"/>
    </source>
</evidence>
<evidence type="ECO:0000313" key="4">
    <source>
        <dbReference type="Proteomes" id="UP001174210"/>
    </source>
</evidence>
<keyword evidence="2" id="KW-0812">Transmembrane</keyword>
<keyword evidence="2" id="KW-0472">Membrane</keyword>
<feature type="compositionally biased region" description="Low complexity" evidence="1">
    <location>
        <begin position="11"/>
        <end position="22"/>
    </location>
</feature>
<reference evidence="3" key="1">
    <citation type="submission" date="2023-03" db="EMBL/GenBank/DDBJ databases">
        <title>MT1 and MT2 Draft Genomes of Novel Species.</title>
        <authorList>
            <person name="Venkateswaran K."/>
        </authorList>
    </citation>
    <scope>NUCLEOTIDE SEQUENCE</scope>
    <source>
        <strain evidence="3">F6_8S_P_1A</strain>
    </source>
</reference>
<feature type="transmembrane region" description="Helical" evidence="2">
    <location>
        <begin position="34"/>
        <end position="58"/>
    </location>
</feature>
<keyword evidence="2" id="KW-1133">Transmembrane helix</keyword>
<feature type="transmembrane region" description="Helical" evidence="2">
    <location>
        <begin position="136"/>
        <end position="155"/>
    </location>
</feature>
<accession>A0ABT8IZG0</accession>
<dbReference type="Proteomes" id="UP001174210">
    <property type="component" value="Unassembled WGS sequence"/>
</dbReference>
<gene>
    <name evidence="3" type="ORF">P5G59_13665</name>
</gene>
<evidence type="ECO:0008006" key="5">
    <source>
        <dbReference type="Google" id="ProtNLM"/>
    </source>
</evidence>
<dbReference type="EMBL" id="JAROCB010000003">
    <property type="protein sequence ID" value="MDN4598194.1"/>
    <property type="molecule type" value="Genomic_DNA"/>
</dbReference>
<feature type="region of interest" description="Disordered" evidence="1">
    <location>
        <begin position="1"/>
        <end position="22"/>
    </location>
</feature>
<evidence type="ECO:0000313" key="3">
    <source>
        <dbReference type="EMBL" id="MDN4598194.1"/>
    </source>
</evidence>
<evidence type="ECO:0000256" key="1">
    <source>
        <dbReference type="SAM" id="MobiDB-lite"/>
    </source>
</evidence>
<sequence length="170" mass="17983">MSDSNLPPSYPASSSPAPAASGPVTPPQQVNIAFWLYIVGAALSLISLIVSLVTIGSLKDTLQRQLAAQGQQLSDSALNATLAVSVTIAIVFGILYIAAYVLFAVFMRRGANWARIVLLVVTVLSLFGILDGFGLGAARLVVGVIATVLIFLKPANEYFREVKARKLPRA</sequence>
<feature type="transmembrane region" description="Helical" evidence="2">
    <location>
        <begin position="113"/>
        <end position="130"/>
    </location>
</feature>
<name>A0ABT8IZG0_9MICO</name>
<proteinExistence type="predicted"/>
<dbReference type="RefSeq" id="WP_301219535.1">
    <property type="nucleotide sequence ID" value="NZ_JAROCB010000003.1"/>
</dbReference>